<dbReference type="EMBL" id="JBHMCE010000007">
    <property type="protein sequence ID" value="MFB9529785.1"/>
    <property type="molecule type" value="Genomic_DNA"/>
</dbReference>
<protein>
    <recommendedName>
        <fullName evidence="1">DUF7677 domain-containing protein</fullName>
    </recommendedName>
</protein>
<feature type="domain" description="DUF7677" evidence="1">
    <location>
        <begin position="3"/>
        <end position="98"/>
    </location>
</feature>
<evidence type="ECO:0000313" key="3">
    <source>
        <dbReference type="Proteomes" id="UP001589646"/>
    </source>
</evidence>
<sequence length="101" mass="11742">MAKLPEEVRSSLRFFAFYLANGTLDMELLDGIDYRPVLVDFGSTLEMVFTIYTNVLEIDEDGLVDDGHAQYRVAQWIRRYCDPSYVVDPPFEEWETRLIGP</sequence>
<dbReference type="Proteomes" id="UP001589646">
    <property type="component" value="Unassembled WGS sequence"/>
</dbReference>
<dbReference type="Pfam" id="PF24725">
    <property type="entry name" value="DUF7677"/>
    <property type="match status" value="1"/>
</dbReference>
<keyword evidence="3" id="KW-1185">Reference proteome</keyword>
<reference evidence="2 3" key="1">
    <citation type="submission" date="2024-09" db="EMBL/GenBank/DDBJ databases">
        <authorList>
            <person name="Sun Q."/>
            <person name="Mori K."/>
        </authorList>
    </citation>
    <scope>NUCLEOTIDE SEQUENCE [LARGE SCALE GENOMIC DNA]</scope>
    <source>
        <strain evidence="2 3">JCM 3323</strain>
    </source>
</reference>
<evidence type="ECO:0000259" key="1">
    <source>
        <dbReference type="Pfam" id="PF24725"/>
    </source>
</evidence>
<evidence type="ECO:0000313" key="2">
    <source>
        <dbReference type="EMBL" id="MFB9529785.1"/>
    </source>
</evidence>
<dbReference type="RefSeq" id="WP_346127818.1">
    <property type="nucleotide sequence ID" value="NZ_BAAAXC010000015.1"/>
</dbReference>
<name>A0ABV5Q2T8_9ACTN</name>
<accession>A0ABV5Q2T8</accession>
<comment type="caution">
    <text evidence="2">The sequence shown here is derived from an EMBL/GenBank/DDBJ whole genome shotgun (WGS) entry which is preliminary data.</text>
</comment>
<proteinExistence type="predicted"/>
<dbReference type="InterPro" id="IPR056094">
    <property type="entry name" value="DUF7677"/>
</dbReference>
<organism evidence="2 3">
    <name type="scientific">Nonomuraea roseola</name>
    <dbReference type="NCBI Taxonomy" id="46179"/>
    <lineage>
        <taxon>Bacteria</taxon>
        <taxon>Bacillati</taxon>
        <taxon>Actinomycetota</taxon>
        <taxon>Actinomycetes</taxon>
        <taxon>Streptosporangiales</taxon>
        <taxon>Streptosporangiaceae</taxon>
        <taxon>Nonomuraea</taxon>
    </lineage>
</organism>
<gene>
    <name evidence="2" type="ORF">ACFFRN_24540</name>
</gene>